<organism evidence="5 6">
    <name type="scientific">Sediminibacterium goheungense</name>
    <dbReference type="NCBI Taxonomy" id="1086393"/>
    <lineage>
        <taxon>Bacteria</taxon>
        <taxon>Pseudomonadati</taxon>
        <taxon>Bacteroidota</taxon>
        <taxon>Chitinophagia</taxon>
        <taxon>Chitinophagales</taxon>
        <taxon>Chitinophagaceae</taxon>
        <taxon>Sediminibacterium</taxon>
    </lineage>
</organism>
<dbReference type="GO" id="GO:0009117">
    <property type="term" value="P:nucleotide metabolic process"/>
    <property type="evidence" value="ECO:0007669"/>
    <property type="project" value="TreeGrafter"/>
</dbReference>
<dbReference type="PROSITE" id="PS51084">
    <property type="entry name" value="HIT_2"/>
    <property type="match status" value="1"/>
</dbReference>
<evidence type="ECO:0000313" key="5">
    <source>
        <dbReference type="EMBL" id="TDO26758.1"/>
    </source>
</evidence>
<dbReference type="PANTHER" id="PTHR46648:SF1">
    <property type="entry name" value="ADENOSINE 5'-MONOPHOSPHORAMIDASE HNT1"/>
    <property type="match status" value="1"/>
</dbReference>
<dbReference type="InterPro" id="IPR011146">
    <property type="entry name" value="HIT-like"/>
</dbReference>
<dbReference type="InterPro" id="IPR001310">
    <property type="entry name" value="Histidine_triad_HIT"/>
</dbReference>
<dbReference type="InterPro" id="IPR036265">
    <property type="entry name" value="HIT-like_sf"/>
</dbReference>
<reference evidence="5 6" key="1">
    <citation type="submission" date="2019-03" db="EMBL/GenBank/DDBJ databases">
        <title>Genomic Encyclopedia of Archaeal and Bacterial Type Strains, Phase II (KMG-II): from individual species to whole genera.</title>
        <authorList>
            <person name="Goeker M."/>
        </authorList>
    </citation>
    <scope>NUCLEOTIDE SEQUENCE [LARGE SCALE GENOMIC DNA]</scope>
    <source>
        <strain evidence="5 6">DSM 28323</strain>
    </source>
</reference>
<dbReference type="Proteomes" id="UP000295741">
    <property type="component" value="Unassembled WGS sequence"/>
</dbReference>
<dbReference type="AlphaFoldDB" id="A0A4V3C4P0"/>
<dbReference type="Pfam" id="PF01230">
    <property type="entry name" value="HIT"/>
    <property type="match status" value="1"/>
</dbReference>
<keyword evidence="6" id="KW-1185">Reference proteome</keyword>
<comment type="caution">
    <text evidence="5">The sequence shown here is derived from an EMBL/GenBank/DDBJ whole genome shotgun (WGS) entry which is preliminary data.</text>
</comment>
<feature type="short sequence motif" description="Histidine triad motif" evidence="2 3">
    <location>
        <begin position="103"/>
        <end position="107"/>
    </location>
</feature>
<evidence type="ECO:0000256" key="3">
    <source>
        <dbReference type="PROSITE-ProRule" id="PRU00464"/>
    </source>
</evidence>
<name>A0A4V3C4P0_9BACT</name>
<gene>
    <name evidence="5" type="ORF">BC659_2068</name>
</gene>
<sequence length="146" mass="16248">MNIFHGASLLYCCMTIFSKIIAGEIPSYKIAENEDFFAFLDIFPLVEGHVLVVPKNETDNLFDLSDNYLSEILLFSKPIAKAIEKAFSCNRCGISVVGLEVPHAHVHLIPINSADDLNFTRPKLKLSPEALQSVQQRILAELGSEQ</sequence>
<evidence type="ECO:0000256" key="2">
    <source>
        <dbReference type="PIRSR" id="PIRSR601310-3"/>
    </source>
</evidence>
<feature type="domain" description="HIT" evidence="4">
    <location>
        <begin position="16"/>
        <end position="119"/>
    </location>
</feature>
<dbReference type="GO" id="GO:0003824">
    <property type="term" value="F:catalytic activity"/>
    <property type="evidence" value="ECO:0007669"/>
    <property type="project" value="InterPro"/>
</dbReference>
<dbReference type="SUPFAM" id="SSF54197">
    <property type="entry name" value="HIT-like"/>
    <property type="match status" value="1"/>
</dbReference>
<proteinExistence type="predicted"/>
<evidence type="ECO:0000259" key="4">
    <source>
        <dbReference type="PROSITE" id="PS51084"/>
    </source>
</evidence>
<feature type="active site" description="Tele-AMP-histidine intermediate" evidence="1">
    <location>
        <position position="105"/>
    </location>
</feature>
<evidence type="ECO:0000256" key="1">
    <source>
        <dbReference type="PIRSR" id="PIRSR601310-1"/>
    </source>
</evidence>
<dbReference type="EMBL" id="SNWP01000011">
    <property type="protein sequence ID" value="TDO26758.1"/>
    <property type="molecule type" value="Genomic_DNA"/>
</dbReference>
<dbReference type="PRINTS" id="PR00332">
    <property type="entry name" value="HISTRIAD"/>
</dbReference>
<accession>A0A4V3C4P0</accession>
<dbReference type="Gene3D" id="3.30.428.10">
    <property type="entry name" value="HIT-like"/>
    <property type="match status" value="1"/>
</dbReference>
<evidence type="ECO:0000313" key="6">
    <source>
        <dbReference type="Proteomes" id="UP000295741"/>
    </source>
</evidence>
<protein>
    <submittedName>
        <fullName evidence="5">Histidine triad (HIT) family protein</fullName>
    </submittedName>
</protein>
<dbReference type="PANTHER" id="PTHR46648">
    <property type="entry name" value="HIT FAMILY PROTEIN 1"/>
    <property type="match status" value="1"/>
</dbReference>